<evidence type="ECO:0000256" key="5">
    <source>
        <dbReference type="ARBA" id="ARBA00023033"/>
    </source>
</evidence>
<dbReference type="InterPro" id="IPR001128">
    <property type="entry name" value="Cyt_P450"/>
</dbReference>
<dbReference type="InterPro" id="IPR002401">
    <property type="entry name" value="Cyt_P450_E_grp-I"/>
</dbReference>
<keyword evidence="4 6" id="KW-0408">Iron</keyword>
<dbReference type="PROSITE" id="PS00086">
    <property type="entry name" value="CYTOCHROME_P450"/>
    <property type="match status" value="1"/>
</dbReference>
<reference evidence="8" key="1">
    <citation type="submission" date="2022-06" db="EMBL/GenBank/DDBJ databases">
        <title>Uncovering the hologenomic basis of an extraordinary plant invasion.</title>
        <authorList>
            <person name="Bieker V.C."/>
            <person name="Martin M.D."/>
            <person name="Gilbert T."/>
            <person name="Hodgins K."/>
            <person name="Battlay P."/>
            <person name="Petersen B."/>
            <person name="Wilson J."/>
        </authorList>
    </citation>
    <scope>NUCLEOTIDE SEQUENCE</scope>
    <source>
        <strain evidence="8">AA19_3_7</strain>
        <tissue evidence="8">Leaf</tissue>
    </source>
</reference>
<dbReference type="PRINTS" id="PR00463">
    <property type="entry name" value="EP450I"/>
</dbReference>
<keyword evidence="9" id="KW-1185">Reference proteome</keyword>
<comment type="cofactor">
    <cofactor evidence="6">
        <name>heme</name>
        <dbReference type="ChEBI" id="CHEBI:30413"/>
    </cofactor>
</comment>
<dbReference type="GO" id="GO:0016705">
    <property type="term" value="F:oxidoreductase activity, acting on paired donors, with incorporation or reduction of molecular oxygen"/>
    <property type="evidence" value="ECO:0007669"/>
    <property type="project" value="InterPro"/>
</dbReference>
<evidence type="ECO:0000256" key="3">
    <source>
        <dbReference type="ARBA" id="ARBA00023002"/>
    </source>
</evidence>
<name>A0AAD5GP83_AMBAR</name>
<dbReference type="InterPro" id="IPR050651">
    <property type="entry name" value="Plant_Cytochrome_P450_Monoox"/>
</dbReference>
<accession>A0AAD5GP83</accession>
<organism evidence="8 9">
    <name type="scientific">Ambrosia artemisiifolia</name>
    <name type="common">Common ragweed</name>
    <dbReference type="NCBI Taxonomy" id="4212"/>
    <lineage>
        <taxon>Eukaryota</taxon>
        <taxon>Viridiplantae</taxon>
        <taxon>Streptophyta</taxon>
        <taxon>Embryophyta</taxon>
        <taxon>Tracheophyta</taxon>
        <taxon>Spermatophyta</taxon>
        <taxon>Magnoliopsida</taxon>
        <taxon>eudicotyledons</taxon>
        <taxon>Gunneridae</taxon>
        <taxon>Pentapetalae</taxon>
        <taxon>asterids</taxon>
        <taxon>campanulids</taxon>
        <taxon>Asterales</taxon>
        <taxon>Asteraceae</taxon>
        <taxon>Asteroideae</taxon>
        <taxon>Heliantheae alliance</taxon>
        <taxon>Heliantheae</taxon>
        <taxon>Ambrosia</taxon>
    </lineage>
</organism>
<dbReference type="Pfam" id="PF00067">
    <property type="entry name" value="p450"/>
    <property type="match status" value="1"/>
</dbReference>
<evidence type="ECO:0000313" key="9">
    <source>
        <dbReference type="Proteomes" id="UP001206925"/>
    </source>
</evidence>
<comment type="caution">
    <text evidence="8">The sequence shown here is derived from an EMBL/GenBank/DDBJ whole genome shotgun (WGS) entry which is preliminary data.</text>
</comment>
<dbReference type="GO" id="GO:0005506">
    <property type="term" value="F:iron ion binding"/>
    <property type="evidence" value="ECO:0007669"/>
    <property type="project" value="InterPro"/>
</dbReference>
<evidence type="ECO:0000256" key="1">
    <source>
        <dbReference type="ARBA" id="ARBA00022617"/>
    </source>
</evidence>
<keyword evidence="3 7" id="KW-0560">Oxidoreductase</keyword>
<keyword evidence="2 6" id="KW-0479">Metal-binding</keyword>
<dbReference type="SUPFAM" id="SSF48264">
    <property type="entry name" value="Cytochrome P450"/>
    <property type="match status" value="1"/>
</dbReference>
<sequence>MCSNFYMQALITAGSDTTSVTLTWALSLLLNHPNVLKTAQDEIDEHVGRDRLVEESDIKNLVYLDAIIKETLRLYPAGPLSVPHESMEDCVVSGYNIPKGTRLLVNLWKIHRDPNIWLDPYEFKPERFLTSQKDIDPKGNHFELLPFSSGRRMCPGVFFALQVLPLTLATVIQQFVVSKPSNEPIDMSESSGLTTGKATPLEVLIAPRLSDKTYHVSA</sequence>
<evidence type="ECO:0000256" key="4">
    <source>
        <dbReference type="ARBA" id="ARBA00023004"/>
    </source>
</evidence>
<dbReference type="EMBL" id="JAMZMK010006873">
    <property type="protein sequence ID" value="KAI7746938.1"/>
    <property type="molecule type" value="Genomic_DNA"/>
</dbReference>
<keyword evidence="1 6" id="KW-0349">Heme</keyword>
<dbReference type="Gene3D" id="1.10.630.10">
    <property type="entry name" value="Cytochrome P450"/>
    <property type="match status" value="1"/>
</dbReference>
<gene>
    <name evidence="8" type="ORF">M8C21_020667</name>
</gene>
<dbReference type="PRINTS" id="PR00385">
    <property type="entry name" value="P450"/>
</dbReference>
<dbReference type="GO" id="GO:0004497">
    <property type="term" value="F:monooxygenase activity"/>
    <property type="evidence" value="ECO:0007669"/>
    <property type="project" value="UniProtKB-KW"/>
</dbReference>
<dbReference type="InterPro" id="IPR036396">
    <property type="entry name" value="Cyt_P450_sf"/>
</dbReference>
<feature type="binding site" description="axial binding residue" evidence="6">
    <location>
        <position position="154"/>
    </location>
    <ligand>
        <name>heme</name>
        <dbReference type="ChEBI" id="CHEBI:30413"/>
    </ligand>
    <ligandPart>
        <name>Fe</name>
        <dbReference type="ChEBI" id="CHEBI:18248"/>
    </ligandPart>
</feature>
<evidence type="ECO:0000313" key="8">
    <source>
        <dbReference type="EMBL" id="KAI7746938.1"/>
    </source>
</evidence>
<dbReference type="InterPro" id="IPR017972">
    <property type="entry name" value="Cyt_P450_CS"/>
</dbReference>
<evidence type="ECO:0000256" key="6">
    <source>
        <dbReference type="PIRSR" id="PIRSR602401-1"/>
    </source>
</evidence>
<dbReference type="GO" id="GO:0020037">
    <property type="term" value="F:heme binding"/>
    <property type="evidence" value="ECO:0007669"/>
    <property type="project" value="InterPro"/>
</dbReference>
<dbReference type="AlphaFoldDB" id="A0AAD5GP83"/>
<dbReference type="FunFam" id="1.10.630.10:FF:000157">
    <property type="entry name" value="Uncharacterized protein"/>
    <property type="match status" value="1"/>
</dbReference>
<protein>
    <submittedName>
        <fullName evidence="8">Uncharacterized protein</fullName>
    </submittedName>
</protein>
<evidence type="ECO:0000256" key="7">
    <source>
        <dbReference type="RuleBase" id="RU000461"/>
    </source>
</evidence>
<evidence type="ECO:0000256" key="2">
    <source>
        <dbReference type="ARBA" id="ARBA00022723"/>
    </source>
</evidence>
<comment type="similarity">
    <text evidence="7">Belongs to the cytochrome P450 family.</text>
</comment>
<dbReference type="PANTHER" id="PTHR47947:SF43">
    <property type="entry name" value="CYTOCHROME P450-RELATED"/>
    <property type="match status" value="1"/>
</dbReference>
<dbReference type="PANTHER" id="PTHR47947">
    <property type="entry name" value="CYTOCHROME P450 82C3-RELATED"/>
    <property type="match status" value="1"/>
</dbReference>
<dbReference type="Proteomes" id="UP001206925">
    <property type="component" value="Unassembled WGS sequence"/>
</dbReference>
<proteinExistence type="inferred from homology"/>
<keyword evidence="5 7" id="KW-0503">Monooxygenase</keyword>